<protein>
    <submittedName>
        <fullName evidence="2">O-acetyl-ADP-ribose deacetylase MACROD2</fullName>
    </submittedName>
</protein>
<dbReference type="PROSITE" id="PS51154">
    <property type="entry name" value="MACRO"/>
    <property type="match status" value="1"/>
</dbReference>
<comment type="caution">
    <text evidence="2">The sequence shown here is derived from an EMBL/GenBank/DDBJ whole genome shotgun (WGS) entry which is preliminary data.</text>
</comment>
<name>A0A226DAW2_FOLCA</name>
<evidence type="ECO:0000259" key="1">
    <source>
        <dbReference type="PROSITE" id="PS51154"/>
    </source>
</evidence>
<dbReference type="GO" id="GO:0042278">
    <property type="term" value="P:purine nucleoside metabolic process"/>
    <property type="evidence" value="ECO:0007669"/>
    <property type="project" value="TreeGrafter"/>
</dbReference>
<sequence>MSRRVEMGGWAASVATPTRGAQKDASRTISHLDVDRVLHEMLRWEMAGGELVKVARILENIMTIGFSQMMSVKKLCSWARGKMRWSYSQATDSCSQRTFHSSSHRATVKVYDESWRPVKEKYLHMDIDEKRQQYFVKGNYLDLDRIRPWPVYFEHMRIPPTSQKRKYPLKFPVNYRVTMGQGNIVAVELDAIVNPTSLDMMGTGGECDKIVHLAAGKELMLECKTLRGCDIGEAKITGGYRLPAKYVIHTVGPVGHHPTVDSLLRKLSQPDAPEQFEDDRMSLNLVTRILKLLSARENSHEIVDILRHFLAFLHKPMASLPNRLLTLRWIAFENSWTDIPTMWTECALQFIGQRI</sequence>
<reference evidence="2 3" key="1">
    <citation type="submission" date="2015-12" db="EMBL/GenBank/DDBJ databases">
        <title>The genome of Folsomia candida.</title>
        <authorList>
            <person name="Faddeeva A."/>
            <person name="Derks M.F."/>
            <person name="Anvar Y."/>
            <person name="Smit S."/>
            <person name="Van Straalen N."/>
            <person name="Roelofs D."/>
        </authorList>
    </citation>
    <scope>NUCLEOTIDE SEQUENCE [LARGE SCALE GENOMIC DNA]</scope>
    <source>
        <strain evidence="2 3">VU population</strain>
        <tissue evidence="2">Whole body</tissue>
    </source>
</reference>
<evidence type="ECO:0000313" key="3">
    <source>
        <dbReference type="Proteomes" id="UP000198287"/>
    </source>
</evidence>
<dbReference type="SUPFAM" id="SSF52949">
    <property type="entry name" value="Macro domain-like"/>
    <property type="match status" value="1"/>
</dbReference>
<dbReference type="Gene3D" id="3.40.220.10">
    <property type="entry name" value="Leucine Aminopeptidase, subunit E, domain 1"/>
    <property type="match status" value="1"/>
</dbReference>
<accession>A0A226DAW2</accession>
<dbReference type="PANTHER" id="PTHR11106:SF27">
    <property type="entry name" value="MACRO DOMAIN-CONTAINING PROTEIN"/>
    <property type="match status" value="1"/>
</dbReference>
<organism evidence="2 3">
    <name type="scientific">Folsomia candida</name>
    <name type="common">Springtail</name>
    <dbReference type="NCBI Taxonomy" id="158441"/>
    <lineage>
        <taxon>Eukaryota</taxon>
        <taxon>Metazoa</taxon>
        <taxon>Ecdysozoa</taxon>
        <taxon>Arthropoda</taxon>
        <taxon>Hexapoda</taxon>
        <taxon>Collembola</taxon>
        <taxon>Entomobryomorpha</taxon>
        <taxon>Isotomoidea</taxon>
        <taxon>Isotomidae</taxon>
        <taxon>Proisotominae</taxon>
        <taxon>Folsomia</taxon>
    </lineage>
</organism>
<dbReference type="PANTHER" id="PTHR11106">
    <property type="entry name" value="GANGLIOSIDE INDUCED DIFFERENTIATION ASSOCIATED PROTEIN 2-RELATED"/>
    <property type="match status" value="1"/>
</dbReference>
<dbReference type="SMART" id="SM00506">
    <property type="entry name" value="A1pp"/>
    <property type="match status" value="1"/>
</dbReference>
<keyword evidence="3" id="KW-1185">Reference proteome</keyword>
<dbReference type="InterPro" id="IPR043472">
    <property type="entry name" value="Macro_dom-like"/>
</dbReference>
<dbReference type="GO" id="GO:0140293">
    <property type="term" value="F:ADP-ribosylglutamate hydrolase activity"/>
    <property type="evidence" value="ECO:0007669"/>
    <property type="project" value="TreeGrafter"/>
</dbReference>
<gene>
    <name evidence="2" type="ORF">Fcan01_22501</name>
</gene>
<dbReference type="GO" id="GO:0140291">
    <property type="term" value="P:peptidyl-glutamate ADP-deribosylation"/>
    <property type="evidence" value="ECO:0007669"/>
    <property type="project" value="TreeGrafter"/>
</dbReference>
<dbReference type="EMBL" id="LNIX01000025">
    <property type="protein sequence ID" value="OXA42682.1"/>
    <property type="molecule type" value="Genomic_DNA"/>
</dbReference>
<dbReference type="GO" id="GO:0005654">
    <property type="term" value="C:nucleoplasm"/>
    <property type="evidence" value="ECO:0007669"/>
    <property type="project" value="TreeGrafter"/>
</dbReference>
<dbReference type="OrthoDB" id="6133115at2759"/>
<dbReference type="Pfam" id="PF01661">
    <property type="entry name" value="Macro"/>
    <property type="match status" value="1"/>
</dbReference>
<dbReference type="AlphaFoldDB" id="A0A226DAW2"/>
<dbReference type="InterPro" id="IPR002589">
    <property type="entry name" value="Macro_dom"/>
</dbReference>
<evidence type="ECO:0000313" key="2">
    <source>
        <dbReference type="EMBL" id="OXA42682.1"/>
    </source>
</evidence>
<dbReference type="Proteomes" id="UP000198287">
    <property type="component" value="Unassembled WGS sequence"/>
</dbReference>
<dbReference type="GO" id="GO:0006974">
    <property type="term" value="P:DNA damage response"/>
    <property type="evidence" value="ECO:0007669"/>
    <property type="project" value="TreeGrafter"/>
</dbReference>
<proteinExistence type="predicted"/>
<feature type="domain" description="Macro" evidence="1">
    <location>
        <begin position="164"/>
        <end position="355"/>
    </location>
</feature>